<keyword evidence="4" id="KW-1185">Reference proteome</keyword>
<dbReference type="InterPro" id="IPR040348">
    <property type="entry name" value="POLAR-like"/>
</dbReference>
<feature type="region of interest" description="Disordered" evidence="2">
    <location>
        <begin position="1"/>
        <end position="24"/>
    </location>
</feature>
<feature type="region of interest" description="Disordered" evidence="2">
    <location>
        <begin position="317"/>
        <end position="345"/>
    </location>
</feature>
<name>A0AAV3NMK2_LITER</name>
<sequence length="641" mass="71383">MDIWKKITGGRQDGASSNTESGVLNLSESSSVIQQVPEKNVSIRRVLTGKRVKKDTYPEIDFSSRDTSVEEAFNGTYGMETLTLGNLAYSIRNGGGERSSDDYPQTNGELGFCSSPAATSSPLRTRKLKGKVLKPLTSLESCLMAQLYKEHHHTDAYILDTFHSPRTPSNSTFFASGRSRMSSRTGDDFLELPVKIDEKQPEKNVTYLEEEPICGIPSLPRIGDLNLRKRAPRRPERSSNLSATDNGKRQSFEEPPHGVLLFCLGISAGMLSSFVANQQEVDKLNQQLRLTKNLVEDLQDELEMKDSLTVNELAVEDDESQDTHHDSLDNGHSLSPEAKLDDSMEHDHVRCHDEEAEVKSLGKIEAELEAELERLELNMNSCNLEGKLSNLVELEPDLLPDVSVGEFKADLFSRQTGGQSYYADQVGRGNSTIHPTNYAVSPRELSLRLHEVIESRLEARVKELEAALQNSQRKFQVTEYDHIESWRKFSSSDAEYSSNPTSPVQENEPSCVSHPVVINLPDEAQQANLANDLISKLNNSVDDKLHGIISSTHGTSSHSHKQSPCQVQKGWMDNHVDPCLDEEVYNTLSYELSSSRESDGDSQDEIEKLLIQHIVERARKQGSSVILNAQKALFSGNENGQ</sequence>
<comment type="caution">
    <text evidence="3">The sequence shown here is derived from an EMBL/GenBank/DDBJ whole genome shotgun (WGS) entry which is preliminary data.</text>
</comment>
<dbReference type="EMBL" id="BAABME010000153">
    <property type="protein sequence ID" value="GAA0140173.1"/>
    <property type="molecule type" value="Genomic_DNA"/>
</dbReference>
<reference evidence="3 4" key="1">
    <citation type="submission" date="2024-01" db="EMBL/GenBank/DDBJ databases">
        <title>The complete chloroplast genome sequence of Lithospermum erythrorhizon: insights into the phylogenetic relationship among Boraginaceae species and the maternal lineages of purple gromwells.</title>
        <authorList>
            <person name="Okada T."/>
            <person name="Watanabe K."/>
        </authorList>
    </citation>
    <scope>NUCLEOTIDE SEQUENCE [LARGE SCALE GENOMIC DNA]</scope>
</reference>
<protein>
    <submittedName>
        <fullName evidence="3">Uncharacterized protein</fullName>
    </submittedName>
</protein>
<dbReference type="Proteomes" id="UP001454036">
    <property type="component" value="Unassembled WGS sequence"/>
</dbReference>
<evidence type="ECO:0000313" key="3">
    <source>
        <dbReference type="EMBL" id="GAA0140173.1"/>
    </source>
</evidence>
<feature type="region of interest" description="Disordered" evidence="2">
    <location>
        <begin position="225"/>
        <end position="252"/>
    </location>
</feature>
<proteinExistence type="predicted"/>
<gene>
    <name evidence="3" type="ORF">LIER_01573</name>
</gene>
<feature type="coiled-coil region" evidence="1">
    <location>
        <begin position="454"/>
        <end position="481"/>
    </location>
</feature>
<dbReference type="AlphaFoldDB" id="A0AAV3NMK2"/>
<dbReference type="PANTHER" id="PTHR33476">
    <property type="entry name" value="EMB|CAB62613.1"/>
    <property type="match status" value="1"/>
</dbReference>
<evidence type="ECO:0000313" key="4">
    <source>
        <dbReference type="Proteomes" id="UP001454036"/>
    </source>
</evidence>
<accession>A0AAV3NMK2</accession>
<evidence type="ECO:0000256" key="1">
    <source>
        <dbReference type="SAM" id="Coils"/>
    </source>
</evidence>
<keyword evidence="1" id="KW-0175">Coiled coil</keyword>
<feature type="compositionally biased region" description="Polar residues" evidence="2">
    <location>
        <begin position="14"/>
        <end position="24"/>
    </location>
</feature>
<organism evidence="3 4">
    <name type="scientific">Lithospermum erythrorhizon</name>
    <name type="common">Purple gromwell</name>
    <name type="synonym">Lithospermum officinale var. erythrorhizon</name>
    <dbReference type="NCBI Taxonomy" id="34254"/>
    <lineage>
        <taxon>Eukaryota</taxon>
        <taxon>Viridiplantae</taxon>
        <taxon>Streptophyta</taxon>
        <taxon>Embryophyta</taxon>
        <taxon>Tracheophyta</taxon>
        <taxon>Spermatophyta</taxon>
        <taxon>Magnoliopsida</taxon>
        <taxon>eudicotyledons</taxon>
        <taxon>Gunneridae</taxon>
        <taxon>Pentapetalae</taxon>
        <taxon>asterids</taxon>
        <taxon>lamiids</taxon>
        <taxon>Boraginales</taxon>
        <taxon>Boraginaceae</taxon>
        <taxon>Boraginoideae</taxon>
        <taxon>Lithospermeae</taxon>
        <taxon>Lithospermum</taxon>
    </lineage>
</organism>
<evidence type="ECO:0000256" key="2">
    <source>
        <dbReference type="SAM" id="MobiDB-lite"/>
    </source>
</evidence>
<dbReference type="GO" id="GO:0008356">
    <property type="term" value="P:asymmetric cell division"/>
    <property type="evidence" value="ECO:0007669"/>
    <property type="project" value="InterPro"/>
</dbReference>
<dbReference type="PANTHER" id="PTHR33476:SF7">
    <property type="entry name" value="EMB|CAB62613.1"/>
    <property type="match status" value="1"/>
</dbReference>
<feature type="coiled-coil region" evidence="1">
    <location>
        <begin position="358"/>
        <end position="385"/>
    </location>
</feature>